<keyword evidence="4" id="KW-1185">Reference proteome</keyword>
<dbReference type="Pfam" id="PF01548">
    <property type="entry name" value="DEDD_Tnp_IS110"/>
    <property type="match status" value="1"/>
</dbReference>
<dbReference type="RefSeq" id="WP_068446684.1">
    <property type="nucleotide sequence ID" value="NZ_CP013862.1"/>
</dbReference>
<dbReference type="OrthoDB" id="9790935at2"/>
<dbReference type="InterPro" id="IPR002525">
    <property type="entry name" value="Transp_IS110-like_N"/>
</dbReference>
<dbReference type="PANTHER" id="PTHR33055">
    <property type="entry name" value="TRANSPOSASE FOR INSERTION SEQUENCE ELEMENT IS1111A"/>
    <property type="match status" value="1"/>
</dbReference>
<protein>
    <submittedName>
        <fullName evidence="3">Transposase</fullName>
    </submittedName>
</protein>
<dbReference type="InterPro" id="IPR047650">
    <property type="entry name" value="Transpos_IS110"/>
</dbReference>
<dbReference type="NCBIfam" id="NF033542">
    <property type="entry name" value="transpos_IS110"/>
    <property type="match status" value="1"/>
</dbReference>
<dbReference type="KEGG" id="lao:AOX59_14745"/>
<evidence type="ECO:0000259" key="1">
    <source>
        <dbReference type="Pfam" id="PF01548"/>
    </source>
</evidence>
<evidence type="ECO:0000259" key="2">
    <source>
        <dbReference type="Pfam" id="PF02371"/>
    </source>
</evidence>
<dbReference type="GO" id="GO:0004803">
    <property type="term" value="F:transposase activity"/>
    <property type="evidence" value="ECO:0007669"/>
    <property type="project" value="InterPro"/>
</dbReference>
<feature type="domain" description="Transposase IS116/IS110/IS902 C-terminal" evidence="2">
    <location>
        <begin position="275"/>
        <end position="361"/>
    </location>
</feature>
<accession>A0A0U4DWH2</accession>
<dbReference type="GO" id="GO:0003677">
    <property type="term" value="F:DNA binding"/>
    <property type="evidence" value="ECO:0007669"/>
    <property type="project" value="InterPro"/>
</dbReference>
<proteinExistence type="predicted"/>
<name>A0A0U4DWH2_9BACI</name>
<dbReference type="AlphaFoldDB" id="A0A0U4DWH2"/>
<dbReference type="EMBL" id="CP013862">
    <property type="protein sequence ID" value="ALX49720.1"/>
    <property type="molecule type" value="Genomic_DNA"/>
</dbReference>
<organism evidence="3 4">
    <name type="scientific">Lentibacillus amyloliquefaciens</name>
    <dbReference type="NCBI Taxonomy" id="1472767"/>
    <lineage>
        <taxon>Bacteria</taxon>
        <taxon>Bacillati</taxon>
        <taxon>Bacillota</taxon>
        <taxon>Bacilli</taxon>
        <taxon>Bacillales</taxon>
        <taxon>Bacillaceae</taxon>
        <taxon>Lentibacillus</taxon>
    </lineage>
</organism>
<sequence length="400" mass="45799">MNPVIGLDVAKGESQVQAFLQRKKTYKQSFKFEHHLQGLHTFYQFYQEVEQVAGQPPAVIFESTGHYHEPVLQFLEDQAITYYVINPVVSYEAKKTGLRKVKTDKVDAYHLGELYYKEDLEAFQKKTEQYLDLRQLTRQHSALTDSYVEIKLQFQAAVDHIFPEYHNVFSDLCGKLSLNTLLHYPTASAIQKVSQQTLADDMCQFGARRSDAWFLDKAAQLKAAADRNPFQHPVCHGHIVSLQMYIQMLFQYQEHLSQLKREIDALARSFENHGLIQSIPGIGDKLAATIISEIGGINQFERPKQLAAYAGLDPSVFESGKYKASINRITKRGSSRLRQALYTAVQCGLAKNRNKKLIAFYSRKRNEGKPHRVAVIACANKLVHWIHAMFKRQEVFVDQS</sequence>
<dbReference type="GO" id="GO:0006313">
    <property type="term" value="P:DNA transposition"/>
    <property type="evidence" value="ECO:0007669"/>
    <property type="project" value="InterPro"/>
</dbReference>
<evidence type="ECO:0000313" key="3">
    <source>
        <dbReference type="EMBL" id="ALX49720.1"/>
    </source>
</evidence>
<gene>
    <name evidence="3" type="ORF">AOX59_14745</name>
</gene>
<dbReference type="PANTHER" id="PTHR33055:SF13">
    <property type="entry name" value="TRANSPOSASE"/>
    <property type="match status" value="1"/>
</dbReference>
<reference evidence="3 4" key="1">
    <citation type="submission" date="2016-01" db="EMBL/GenBank/DDBJ databases">
        <title>Complete genome sequence of strain Lentibacillus amyloliquefaciens LAM0015T isolated from saline sediment.</title>
        <authorList>
            <person name="Wang J.-L."/>
            <person name="He M.-X."/>
        </authorList>
    </citation>
    <scope>NUCLEOTIDE SEQUENCE [LARGE SCALE GENOMIC DNA]</scope>
    <source>
        <strain evidence="3 4">LAM0015</strain>
    </source>
</reference>
<dbReference type="InterPro" id="IPR003346">
    <property type="entry name" value="Transposase_20"/>
</dbReference>
<dbReference type="Proteomes" id="UP000050331">
    <property type="component" value="Chromosome"/>
</dbReference>
<dbReference type="STRING" id="1472767.AOX59_14745"/>
<feature type="domain" description="Transposase IS110-like N-terminal" evidence="1">
    <location>
        <begin position="5"/>
        <end position="163"/>
    </location>
</feature>
<evidence type="ECO:0000313" key="4">
    <source>
        <dbReference type="Proteomes" id="UP000050331"/>
    </source>
</evidence>
<dbReference type="Pfam" id="PF02371">
    <property type="entry name" value="Transposase_20"/>
    <property type="match status" value="1"/>
</dbReference>